<accession>A0AAV6ZUW2</accession>
<organism evidence="1 2">
    <name type="scientific">Engystomops pustulosus</name>
    <name type="common">Tungara frog</name>
    <name type="synonym">Physalaemus pustulosus</name>
    <dbReference type="NCBI Taxonomy" id="76066"/>
    <lineage>
        <taxon>Eukaryota</taxon>
        <taxon>Metazoa</taxon>
        <taxon>Chordata</taxon>
        <taxon>Craniata</taxon>
        <taxon>Vertebrata</taxon>
        <taxon>Euteleostomi</taxon>
        <taxon>Amphibia</taxon>
        <taxon>Batrachia</taxon>
        <taxon>Anura</taxon>
        <taxon>Neobatrachia</taxon>
        <taxon>Hyloidea</taxon>
        <taxon>Leptodactylidae</taxon>
        <taxon>Leiuperinae</taxon>
        <taxon>Engystomops</taxon>
    </lineage>
</organism>
<sequence length="105" mass="12670">MYIVCDSTSAGQCMYDRIYSIVLRLLPHHFSFAHFLQLVFYLQNELYFAKKLYLNIYLLYKQKVYIINYDFLTQTCSLFMCVFELVDIAFLSFWCNYCTPSCFLH</sequence>
<dbReference type="AlphaFoldDB" id="A0AAV6ZUW2"/>
<evidence type="ECO:0000313" key="1">
    <source>
        <dbReference type="EMBL" id="KAG8553051.1"/>
    </source>
</evidence>
<keyword evidence="2" id="KW-1185">Reference proteome</keyword>
<name>A0AAV6ZUW2_ENGPU</name>
<dbReference type="Proteomes" id="UP000824782">
    <property type="component" value="Unassembled WGS sequence"/>
</dbReference>
<gene>
    <name evidence="1" type="ORF">GDO81_003248</name>
</gene>
<proteinExistence type="predicted"/>
<comment type="caution">
    <text evidence="1">The sequence shown here is derived from an EMBL/GenBank/DDBJ whole genome shotgun (WGS) entry which is preliminary data.</text>
</comment>
<protein>
    <submittedName>
        <fullName evidence="1">Uncharacterized protein</fullName>
    </submittedName>
</protein>
<evidence type="ECO:0000313" key="2">
    <source>
        <dbReference type="Proteomes" id="UP000824782"/>
    </source>
</evidence>
<dbReference type="EMBL" id="WNYA01000010">
    <property type="protein sequence ID" value="KAG8553051.1"/>
    <property type="molecule type" value="Genomic_DNA"/>
</dbReference>
<reference evidence="1" key="1">
    <citation type="thesis" date="2020" institute="ProQuest LLC" country="789 East Eisenhower Parkway, Ann Arbor, MI, USA">
        <title>Comparative Genomics and Chromosome Evolution.</title>
        <authorList>
            <person name="Mudd A.B."/>
        </authorList>
    </citation>
    <scope>NUCLEOTIDE SEQUENCE</scope>
    <source>
        <strain evidence="1">237g6f4</strain>
        <tissue evidence="1">Blood</tissue>
    </source>
</reference>